<feature type="domain" description="F-box/LRR-repeat protein 15/At3g58940/PEG3-like LRR" evidence="2">
    <location>
        <begin position="112"/>
        <end position="228"/>
    </location>
</feature>
<gene>
    <name evidence="3" type="ORF">DH2020_004969</name>
</gene>
<dbReference type="InterPro" id="IPR036047">
    <property type="entry name" value="F-box-like_dom_sf"/>
</dbReference>
<dbReference type="Pfam" id="PF24758">
    <property type="entry name" value="LRR_At5g56370"/>
    <property type="match status" value="2"/>
</dbReference>
<evidence type="ECO:0008006" key="5">
    <source>
        <dbReference type="Google" id="ProtNLM"/>
    </source>
</evidence>
<dbReference type="InterPro" id="IPR055411">
    <property type="entry name" value="LRR_FXL15/At3g58940/PEG3-like"/>
</dbReference>
<organism evidence="3 4">
    <name type="scientific">Rehmannia glutinosa</name>
    <name type="common">Chinese foxglove</name>
    <dbReference type="NCBI Taxonomy" id="99300"/>
    <lineage>
        <taxon>Eukaryota</taxon>
        <taxon>Viridiplantae</taxon>
        <taxon>Streptophyta</taxon>
        <taxon>Embryophyta</taxon>
        <taxon>Tracheophyta</taxon>
        <taxon>Spermatophyta</taxon>
        <taxon>Magnoliopsida</taxon>
        <taxon>eudicotyledons</taxon>
        <taxon>Gunneridae</taxon>
        <taxon>Pentapetalae</taxon>
        <taxon>asterids</taxon>
        <taxon>lamiids</taxon>
        <taxon>Lamiales</taxon>
        <taxon>Orobanchaceae</taxon>
        <taxon>Rehmannieae</taxon>
        <taxon>Rehmannia</taxon>
    </lineage>
</organism>
<evidence type="ECO:0000313" key="4">
    <source>
        <dbReference type="Proteomes" id="UP001318860"/>
    </source>
</evidence>
<comment type="caution">
    <text evidence="3">The sequence shown here is derived from an EMBL/GenBank/DDBJ whole genome shotgun (WGS) entry which is preliminary data.</text>
</comment>
<evidence type="ECO:0000259" key="1">
    <source>
        <dbReference type="Pfam" id="PF00646"/>
    </source>
</evidence>
<feature type="domain" description="F-box" evidence="1">
    <location>
        <begin position="20"/>
        <end position="53"/>
    </location>
</feature>
<dbReference type="Proteomes" id="UP001318860">
    <property type="component" value="Unassembled WGS sequence"/>
</dbReference>
<dbReference type="PANTHER" id="PTHR31639:SF42">
    <property type="entry name" value="OS02G0160200 PROTEIN"/>
    <property type="match status" value="1"/>
</dbReference>
<dbReference type="PANTHER" id="PTHR31639">
    <property type="entry name" value="F-BOX PROTEIN-LIKE"/>
    <property type="match status" value="1"/>
</dbReference>
<dbReference type="EMBL" id="JABTTQ020000003">
    <property type="protein sequence ID" value="KAK6161588.1"/>
    <property type="molecule type" value="Genomic_DNA"/>
</dbReference>
<evidence type="ECO:0000259" key="2">
    <source>
        <dbReference type="Pfam" id="PF24758"/>
    </source>
</evidence>
<evidence type="ECO:0000313" key="3">
    <source>
        <dbReference type="EMBL" id="KAK6161588.1"/>
    </source>
</evidence>
<dbReference type="Pfam" id="PF00646">
    <property type="entry name" value="F-box"/>
    <property type="match status" value="1"/>
</dbReference>
<protein>
    <recommendedName>
        <fullName evidence="5">F-box protein</fullName>
    </recommendedName>
</protein>
<sequence length="540" mass="63161">MEKQAAKRREDDGSSSMDRISNLPQPILHHILSFSLPKEAIQTCVLSKSWRYLGSTRPNVEFIQYYFNGIEQKFMSIVNKTLQRYHDQKLCMQEFRVEMLSVGDSESISLLEKWIPIVVLNMGVKRFSLYFHSKISPCFDLFSVVFESESLKDLDLQRCKLSPNPLNKVPFKYLEALSLIRVYIAEETFEKIMSNCPLINNLVLVDCEGLKTIKLNKHNSLNYFEFCYHMEYLYRAENDHLSIEIDVPTLKTLTILWCPKWLHHHNYFPNLISLSLNMVQLSSKSFDSFSCNFPCLEHLSISYCDDFEEFQLSSRSIKHFTIVSESRSSIKAVIDAPNIVQFDYQCDVLPSISFTTTSSEWKSNITYNLDIDRPSSSWFLNLYQLLKALSQSEISLDFLPTIYGEEPDQALVVADNSIYGSLHKPAVVVEYLTLSFYSSSTISAFMNDLFRICRPRYIGPYWYTNARDELVELLYNILIKERRKRHYLWQQDLEEVTAEAFNENGQEWHPVHWTSLLEGDALLPNNQCKQKFRIRLKWTN</sequence>
<dbReference type="CDD" id="cd22160">
    <property type="entry name" value="F-box_AtFBL13-like"/>
    <property type="match status" value="1"/>
</dbReference>
<reference evidence="3 4" key="1">
    <citation type="journal article" date="2021" name="Comput. Struct. Biotechnol. J.">
        <title>De novo genome assembly of the potent medicinal plant Rehmannia glutinosa using nanopore technology.</title>
        <authorList>
            <person name="Ma L."/>
            <person name="Dong C."/>
            <person name="Song C."/>
            <person name="Wang X."/>
            <person name="Zheng X."/>
            <person name="Niu Y."/>
            <person name="Chen S."/>
            <person name="Feng W."/>
        </authorList>
    </citation>
    <scope>NUCLEOTIDE SEQUENCE [LARGE SCALE GENOMIC DNA]</scope>
    <source>
        <strain evidence="3">DH-2019</strain>
    </source>
</reference>
<dbReference type="InterPro" id="IPR032675">
    <property type="entry name" value="LRR_dom_sf"/>
</dbReference>
<accession>A0ABR0XR65</accession>
<proteinExistence type="predicted"/>
<dbReference type="Gene3D" id="3.80.10.10">
    <property type="entry name" value="Ribonuclease Inhibitor"/>
    <property type="match status" value="1"/>
</dbReference>
<dbReference type="SUPFAM" id="SSF81383">
    <property type="entry name" value="F-box domain"/>
    <property type="match status" value="1"/>
</dbReference>
<keyword evidence="4" id="KW-1185">Reference proteome</keyword>
<dbReference type="InterPro" id="IPR053781">
    <property type="entry name" value="F-box_AtFBL13-like"/>
</dbReference>
<feature type="domain" description="F-box/LRR-repeat protein 15/At3g58940/PEG3-like LRR" evidence="2">
    <location>
        <begin position="247"/>
        <end position="342"/>
    </location>
</feature>
<dbReference type="SUPFAM" id="SSF52047">
    <property type="entry name" value="RNI-like"/>
    <property type="match status" value="1"/>
</dbReference>
<dbReference type="InterPro" id="IPR001810">
    <property type="entry name" value="F-box_dom"/>
</dbReference>
<name>A0ABR0XR65_REHGL</name>